<reference evidence="3" key="1">
    <citation type="journal article" date="2018" name="Am. J. Bot.">
        <title>Organellar phylogenomics inform systematics in the green algal family Hydrodictyaceae (Chlorophyceae) and provide clues to the complex evolutionary history of plastid genomes in the green algal tree of life.</title>
        <authorList>
            <person name="McManus H.A."/>
            <person name="Fucikova K."/>
            <person name="Lewis P.O."/>
            <person name="Lewis L.A."/>
            <person name="Karol K.G."/>
        </authorList>
    </citation>
    <scope>NUCLEOTIDE SEQUENCE</scope>
</reference>
<geneLocation type="chloroplast" evidence="3"/>
<dbReference type="AlphaFoldDB" id="A0A2U8GIP0"/>
<organism evidence="3">
    <name type="scientific">Pediastrum duplex</name>
    <name type="common">Green alga</name>
    <dbReference type="NCBI Taxonomy" id="3105"/>
    <lineage>
        <taxon>Eukaryota</taxon>
        <taxon>Viridiplantae</taxon>
        <taxon>Chlorophyta</taxon>
        <taxon>core chlorophytes</taxon>
        <taxon>Chlorophyceae</taxon>
        <taxon>CS clade</taxon>
        <taxon>Sphaeropleales</taxon>
        <taxon>Hydrodictyaceae</taxon>
        <taxon>Pediastrum</taxon>
    </lineage>
</organism>
<proteinExistence type="predicted"/>
<feature type="transmembrane region" description="Helical" evidence="2">
    <location>
        <begin position="20"/>
        <end position="41"/>
    </location>
</feature>
<keyword evidence="2" id="KW-0812">Transmembrane</keyword>
<keyword evidence="2" id="KW-0472">Membrane</keyword>
<sequence>MNLHDVNPLTEQFLNSNSTLQIFYFVYTSLASFGSSTLRIGSFRFFRFLGRASSLGAPRLRRSATEAKEAFRYLAEGEGAHRRSEELKKPSEETNRRSEEPKKRDQRCKEDKLKHQRRAAKDVKEKDVKISRS</sequence>
<evidence type="ECO:0000256" key="1">
    <source>
        <dbReference type="SAM" id="MobiDB-lite"/>
    </source>
</evidence>
<accession>A0A2U8GIP0</accession>
<keyword evidence="2" id="KW-1133">Transmembrane helix</keyword>
<keyword evidence="3" id="KW-0934">Plastid</keyword>
<name>A0A2U8GIP0_PEDDU</name>
<evidence type="ECO:0000313" key="3">
    <source>
        <dbReference type="EMBL" id="AWI68547.1"/>
    </source>
</evidence>
<feature type="region of interest" description="Disordered" evidence="1">
    <location>
        <begin position="75"/>
        <end position="133"/>
    </location>
</feature>
<keyword evidence="3" id="KW-0150">Chloroplast</keyword>
<protein>
    <submittedName>
        <fullName evidence="3">Uncharacterized protein</fullName>
    </submittedName>
</protein>
<feature type="compositionally biased region" description="Basic and acidic residues" evidence="1">
    <location>
        <begin position="78"/>
        <end position="133"/>
    </location>
</feature>
<evidence type="ECO:0000256" key="2">
    <source>
        <dbReference type="SAM" id="Phobius"/>
    </source>
</evidence>
<dbReference type="EMBL" id="MF276981">
    <property type="protein sequence ID" value="AWI68547.1"/>
    <property type="molecule type" value="Genomic_DNA"/>
</dbReference>